<evidence type="ECO:0000313" key="8">
    <source>
        <dbReference type="EMBL" id="EGR34160.1"/>
    </source>
</evidence>
<dbReference type="GO" id="GO:0016020">
    <property type="term" value="C:membrane"/>
    <property type="evidence" value="ECO:0007669"/>
    <property type="project" value="InterPro"/>
</dbReference>
<dbReference type="Gene3D" id="3.90.132.10">
    <property type="entry name" value="Leishmanolysin , domain 2"/>
    <property type="match status" value="1"/>
</dbReference>
<keyword evidence="3 7" id="KW-0479">Metal-binding</keyword>
<evidence type="ECO:0000256" key="5">
    <source>
        <dbReference type="ARBA" id="ARBA00022833"/>
    </source>
</evidence>
<dbReference type="RefSeq" id="XP_004039464.1">
    <property type="nucleotide sequence ID" value="XM_004039416.1"/>
</dbReference>
<keyword evidence="4 8" id="KW-0378">Hydrolase</keyword>
<evidence type="ECO:0000256" key="2">
    <source>
        <dbReference type="ARBA" id="ARBA00022670"/>
    </source>
</evidence>
<gene>
    <name evidence="8" type="ORF">IMG5_022170</name>
</gene>
<reference evidence="8 9" key="1">
    <citation type="submission" date="2011-07" db="EMBL/GenBank/DDBJ databases">
        <authorList>
            <person name="Coyne R."/>
            <person name="Brami D."/>
            <person name="Johnson J."/>
            <person name="Hostetler J."/>
            <person name="Hannick L."/>
            <person name="Clark T."/>
            <person name="Cassidy-Hanley D."/>
            <person name="Inman J."/>
        </authorList>
    </citation>
    <scope>NUCLEOTIDE SEQUENCE [LARGE SCALE GENOMIC DNA]</scope>
    <source>
        <strain evidence="8 9">G5</strain>
    </source>
</reference>
<evidence type="ECO:0000256" key="4">
    <source>
        <dbReference type="ARBA" id="ARBA00022801"/>
    </source>
</evidence>
<dbReference type="OrthoDB" id="238768at2759"/>
<dbReference type="GO" id="GO:0004222">
    <property type="term" value="F:metalloendopeptidase activity"/>
    <property type="evidence" value="ECO:0007669"/>
    <property type="project" value="InterPro"/>
</dbReference>
<dbReference type="InterPro" id="IPR001577">
    <property type="entry name" value="Peptidase_M8"/>
</dbReference>
<evidence type="ECO:0000256" key="3">
    <source>
        <dbReference type="ARBA" id="ARBA00022723"/>
    </source>
</evidence>
<dbReference type="GO" id="GO:0046872">
    <property type="term" value="F:metal ion binding"/>
    <property type="evidence" value="ECO:0007669"/>
    <property type="project" value="UniProtKB-KW"/>
</dbReference>
<comment type="similarity">
    <text evidence="1">Belongs to the peptidase M8 family.</text>
</comment>
<dbReference type="PANTHER" id="PTHR10942">
    <property type="entry name" value="LEISHMANOLYSIN-LIKE PEPTIDASE"/>
    <property type="match status" value="1"/>
</dbReference>
<dbReference type="eggNOG" id="KOG2556">
    <property type="taxonomic scope" value="Eukaryota"/>
</dbReference>
<dbReference type="STRING" id="857967.G0QKU5"/>
<keyword evidence="9" id="KW-1185">Reference proteome</keyword>
<dbReference type="InParanoid" id="G0QKU5"/>
<proteinExistence type="inferred from homology"/>
<dbReference type="EC" id="3.4.24.36" evidence="8"/>
<accession>G0QKU5</accession>
<keyword evidence="5 7" id="KW-0862">Zinc</keyword>
<dbReference type="PANTHER" id="PTHR10942:SF0">
    <property type="entry name" value="LEISHMANOLYSIN-LIKE PEPTIDASE"/>
    <property type="match status" value="1"/>
</dbReference>
<dbReference type="AlphaFoldDB" id="G0QKU5"/>
<keyword evidence="6 7" id="KW-0482">Metalloprotease</keyword>
<feature type="binding site" evidence="7">
    <location>
        <position position="190"/>
    </location>
    <ligand>
        <name>Zn(2+)</name>
        <dbReference type="ChEBI" id="CHEBI:29105"/>
        <note>catalytic</note>
    </ligand>
</feature>
<protein>
    <submittedName>
        <fullName evidence="8">Leishmanolysin family protein, putative</fullName>
        <ecNumber evidence="8">3.4.24.36</ecNumber>
    </submittedName>
</protein>
<dbReference type="Proteomes" id="UP000008983">
    <property type="component" value="Unassembled WGS sequence"/>
</dbReference>
<dbReference type="EMBL" id="GL983193">
    <property type="protein sequence ID" value="EGR34160.1"/>
    <property type="molecule type" value="Genomic_DNA"/>
</dbReference>
<dbReference type="GO" id="GO:0005737">
    <property type="term" value="C:cytoplasm"/>
    <property type="evidence" value="ECO:0007669"/>
    <property type="project" value="TreeGrafter"/>
</dbReference>
<dbReference type="Pfam" id="PF01457">
    <property type="entry name" value="Peptidase_M8"/>
    <property type="match status" value="1"/>
</dbReference>
<evidence type="ECO:0000313" key="9">
    <source>
        <dbReference type="Proteomes" id="UP000008983"/>
    </source>
</evidence>
<dbReference type="GeneID" id="14910348"/>
<evidence type="ECO:0000256" key="7">
    <source>
        <dbReference type="PIRSR" id="PIRSR601577-2"/>
    </source>
</evidence>
<comment type="cofactor">
    <cofactor evidence="7">
        <name>Zn(2+)</name>
        <dbReference type="ChEBI" id="CHEBI:29105"/>
    </cofactor>
    <text evidence="7">Binds 1 zinc ion per subunit.</text>
</comment>
<dbReference type="GO" id="GO:0006508">
    <property type="term" value="P:proteolysis"/>
    <property type="evidence" value="ECO:0007669"/>
    <property type="project" value="UniProtKB-KW"/>
</dbReference>
<organism evidence="8 9">
    <name type="scientific">Ichthyophthirius multifiliis</name>
    <name type="common">White spot disease agent</name>
    <name type="synonym">Ich</name>
    <dbReference type="NCBI Taxonomy" id="5932"/>
    <lineage>
        <taxon>Eukaryota</taxon>
        <taxon>Sar</taxon>
        <taxon>Alveolata</taxon>
        <taxon>Ciliophora</taxon>
        <taxon>Intramacronucleata</taxon>
        <taxon>Oligohymenophorea</taxon>
        <taxon>Hymenostomatida</taxon>
        <taxon>Ophryoglenina</taxon>
        <taxon>Ichthyophthirius</taxon>
    </lineage>
</organism>
<sequence length="338" mass="39556">MQKNYPYNVIFPDDDYTDIRNLQSKMSRNMIITYDMSYFSNLPKNPKNKLIIETCEKALKTAFKYFSDLIKIVPKSEKQMRFNSNIKKCGEVTIPQIDRDKGKDSEFTYIQLVIHETTHLLGFSQHSIPLWIQSDKSLYKEPTIKKKLRGIDTLFLKTPYVLYFARKYFGCPSLDGMPLENIGENFVNSHWKNTIINSEYMNAYQQPLQSYFSGFTVNLLRDTGFYEQIKESMVEEIFYAKGVGCQHFTDSYCNSYKDEYCIPQTEQGQCDFHHIGSSNCIIGQFNESRCHTYQVSLQKECWNIKNMQQSKQLIEVYGIQYGVDSKCFDSSLVKILIM</sequence>
<dbReference type="GO" id="GO:0007155">
    <property type="term" value="P:cell adhesion"/>
    <property type="evidence" value="ECO:0007669"/>
    <property type="project" value="InterPro"/>
</dbReference>
<evidence type="ECO:0000256" key="6">
    <source>
        <dbReference type="ARBA" id="ARBA00023049"/>
    </source>
</evidence>
<keyword evidence="2" id="KW-0645">Protease</keyword>
<evidence type="ECO:0000256" key="1">
    <source>
        <dbReference type="ARBA" id="ARBA00005860"/>
    </source>
</evidence>
<name>G0QKU5_ICHMU</name>
<dbReference type="SUPFAM" id="SSF55486">
    <property type="entry name" value="Metalloproteases ('zincins'), catalytic domain"/>
    <property type="match status" value="1"/>
</dbReference>